<organism evidence="1">
    <name type="scientific">Mucochytrium quahogii</name>
    <dbReference type="NCBI Taxonomy" id="96639"/>
    <lineage>
        <taxon>Eukaryota</taxon>
        <taxon>Sar</taxon>
        <taxon>Stramenopiles</taxon>
        <taxon>Bigyra</taxon>
        <taxon>Labyrinthulomycetes</taxon>
        <taxon>Thraustochytrida</taxon>
        <taxon>Thraustochytriidae</taxon>
        <taxon>Mucochytrium</taxon>
    </lineage>
</organism>
<dbReference type="EMBL" id="HBHK01000766">
    <property type="protein sequence ID" value="CAD9662895.1"/>
    <property type="molecule type" value="Transcribed_RNA"/>
</dbReference>
<evidence type="ECO:0000313" key="1">
    <source>
        <dbReference type="EMBL" id="CAD9662895.1"/>
    </source>
</evidence>
<protein>
    <submittedName>
        <fullName evidence="1">Uncharacterized protein</fullName>
    </submittedName>
</protein>
<dbReference type="AlphaFoldDB" id="A0A7S2R7G4"/>
<reference evidence="1" key="1">
    <citation type="submission" date="2021-01" db="EMBL/GenBank/DDBJ databases">
        <authorList>
            <person name="Corre E."/>
            <person name="Pelletier E."/>
            <person name="Niang G."/>
            <person name="Scheremetjew M."/>
            <person name="Finn R."/>
            <person name="Kale V."/>
            <person name="Holt S."/>
            <person name="Cochrane G."/>
            <person name="Meng A."/>
            <person name="Brown T."/>
            <person name="Cohen L."/>
        </authorList>
    </citation>
    <scope>NUCLEOTIDE SEQUENCE</scope>
    <source>
        <strain evidence="1">NY070348D</strain>
    </source>
</reference>
<name>A0A7S2R7G4_9STRA</name>
<proteinExistence type="predicted"/>
<accession>A0A7S2R7G4</accession>
<gene>
    <name evidence="1" type="ORF">QSP1433_LOCUS478</name>
</gene>
<sequence>MKAYVLTELGISSREPNQLVTAFMILVECGGYDTSLLKKLAIEIVVSTVNSGEIQLAFDWMKTVAKLGQMIELIRSEAPVFATAVPLQKDGMILHMTRGMASTFDTEGKNVQSLVYQYLSLLDSERLIAEDLECYEKCQALATFFVETLPKFKESCCFRKDLVPSGIQETEQGVWSISGQLQGSLEGSPPQVCVQWHCDDNKWSMYVGVINPTDGGTLLVEQKQMLWEDVRRMGTLFSRIRHEMEEAGESAPTEKYNADEAFASALGTLLSSNDEDIPTVPCVLDTVRLFEDAFDPSKGMLHVGETRELGKGKTAVDPTNESGDILVKWWNKFATHK</sequence>